<comment type="caution">
    <text evidence="9">The sequence shown here is derived from an EMBL/GenBank/DDBJ whole genome shotgun (WGS) entry which is preliminary data.</text>
</comment>
<dbReference type="GO" id="GO:0016787">
    <property type="term" value="F:hydrolase activity"/>
    <property type="evidence" value="ECO:0007669"/>
    <property type="project" value="UniProtKB-KW"/>
</dbReference>
<keyword evidence="5" id="KW-0479">Metal-binding</keyword>
<reference evidence="9" key="1">
    <citation type="submission" date="2021-06" db="EMBL/GenBank/DDBJ databases">
        <authorList>
            <person name="Kallberg Y."/>
            <person name="Tangrot J."/>
            <person name="Rosling A."/>
        </authorList>
    </citation>
    <scope>NUCLEOTIDE SEQUENCE</scope>
    <source>
        <strain evidence="9">IA702</strain>
    </source>
</reference>
<dbReference type="OrthoDB" id="2445244at2759"/>
<accession>A0A9N9H0W2</accession>
<dbReference type="EMBL" id="CAJVPJ010003480">
    <property type="protein sequence ID" value="CAG8640592.1"/>
    <property type="molecule type" value="Genomic_DNA"/>
</dbReference>
<evidence type="ECO:0000256" key="2">
    <source>
        <dbReference type="ARBA" id="ARBA00004123"/>
    </source>
</evidence>
<dbReference type="GO" id="GO:0005634">
    <property type="term" value="C:nucleus"/>
    <property type="evidence" value="ECO:0007669"/>
    <property type="project" value="UniProtKB-SubCell"/>
</dbReference>
<comment type="similarity">
    <text evidence="3">Belongs to the HARBI1 family.</text>
</comment>
<name>A0A9N9H0W2_9GLOM</name>
<keyword evidence="6" id="KW-0378">Hydrolase</keyword>
<organism evidence="9 10">
    <name type="scientific">Paraglomus occultum</name>
    <dbReference type="NCBI Taxonomy" id="144539"/>
    <lineage>
        <taxon>Eukaryota</taxon>
        <taxon>Fungi</taxon>
        <taxon>Fungi incertae sedis</taxon>
        <taxon>Mucoromycota</taxon>
        <taxon>Glomeromycotina</taxon>
        <taxon>Glomeromycetes</taxon>
        <taxon>Paraglomerales</taxon>
        <taxon>Paraglomeraceae</taxon>
        <taxon>Paraglomus</taxon>
    </lineage>
</organism>
<comment type="cofactor">
    <cofactor evidence="1">
        <name>a divalent metal cation</name>
        <dbReference type="ChEBI" id="CHEBI:60240"/>
    </cofactor>
</comment>
<dbReference type="PANTHER" id="PTHR22930:SF85">
    <property type="entry name" value="GH03217P-RELATED"/>
    <property type="match status" value="1"/>
</dbReference>
<feature type="non-terminal residue" evidence="9">
    <location>
        <position position="348"/>
    </location>
</feature>
<proteinExistence type="inferred from homology"/>
<evidence type="ECO:0000313" key="9">
    <source>
        <dbReference type="EMBL" id="CAG8640592.1"/>
    </source>
</evidence>
<evidence type="ECO:0000313" key="10">
    <source>
        <dbReference type="Proteomes" id="UP000789572"/>
    </source>
</evidence>
<dbReference type="PANTHER" id="PTHR22930">
    <property type="match status" value="1"/>
</dbReference>
<protein>
    <submittedName>
        <fullName evidence="9">7934_t:CDS:1</fullName>
    </submittedName>
</protein>
<dbReference type="GO" id="GO:0004518">
    <property type="term" value="F:nuclease activity"/>
    <property type="evidence" value="ECO:0007669"/>
    <property type="project" value="UniProtKB-KW"/>
</dbReference>
<dbReference type="Proteomes" id="UP000789572">
    <property type="component" value="Unassembled WGS sequence"/>
</dbReference>
<gene>
    <name evidence="9" type="ORF">POCULU_LOCUS9396</name>
</gene>
<evidence type="ECO:0000256" key="5">
    <source>
        <dbReference type="ARBA" id="ARBA00022723"/>
    </source>
</evidence>
<keyword evidence="4" id="KW-0540">Nuclease</keyword>
<dbReference type="AlphaFoldDB" id="A0A9N9H0W2"/>
<evidence type="ECO:0000256" key="1">
    <source>
        <dbReference type="ARBA" id="ARBA00001968"/>
    </source>
</evidence>
<sequence length="348" mass="40328">MSTSIQKKITLATAIILTVDAWNALEESENNFLEYEAVILSNLERNLPIIRISRVMRPKTMGFWVDIFPNLSDENPYNNFKCHFRIMRTTFNRLLSSISAHPIYQFSTQKPQTPIEIQVAIVLQRLANPMSYRQLETTFGIGQGSVTNFTNRFITAVLDNLRHIINWPRGEELQRVIEGFAPPELRSRIPNVIGAIDGSHIPISQPRIEYHQRYINRKGFYSVVLMAIVDDRERFIYIYSGQPGSMHDARVLKQSAFWREVVNDSNGRFPGNTHILGDSAFPLMPWLLVPFKRRSSQELSRVQRQYNRIHSSARIAVERAFGKLKGRWRILRNNMEVTDLKNVVDIID</sequence>
<evidence type="ECO:0000256" key="6">
    <source>
        <dbReference type="ARBA" id="ARBA00022801"/>
    </source>
</evidence>
<dbReference type="InterPro" id="IPR045249">
    <property type="entry name" value="HARBI1-like"/>
</dbReference>
<evidence type="ECO:0000256" key="3">
    <source>
        <dbReference type="ARBA" id="ARBA00006958"/>
    </source>
</evidence>
<dbReference type="GO" id="GO:0046872">
    <property type="term" value="F:metal ion binding"/>
    <property type="evidence" value="ECO:0007669"/>
    <property type="project" value="UniProtKB-KW"/>
</dbReference>
<keyword evidence="7" id="KW-0539">Nucleus</keyword>
<dbReference type="Pfam" id="PF13359">
    <property type="entry name" value="DDE_Tnp_4"/>
    <property type="match status" value="1"/>
</dbReference>
<comment type="subcellular location">
    <subcellularLocation>
        <location evidence="2">Nucleus</location>
    </subcellularLocation>
</comment>
<feature type="domain" description="DDE Tnp4" evidence="8">
    <location>
        <begin position="196"/>
        <end position="343"/>
    </location>
</feature>
<evidence type="ECO:0000256" key="7">
    <source>
        <dbReference type="ARBA" id="ARBA00023242"/>
    </source>
</evidence>
<evidence type="ECO:0000256" key="4">
    <source>
        <dbReference type="ARBA" id="ARBA00022722"/>
    </source>
</evidence>
<evidence type="ECO:0000259" key="8">
    <source>
        <dbReference type="Pfam" id="PF13359"/>
    </source>
</evidence>
<keyword evidence="10" id="KW-1185">Reference proteome</keyword>
<dbReference type="InterPro" id="IPR027806">
    <property type="entry name" value="HARBI1_dom"/>
</dbReference>